<dbReference type="EMBL" id="CATQJA010002664">
    <property type="protein sequence ID" value="CAJ0582829.1"/>
    <property type="molecule type" value="Genomic_DNA"/>
</dbReference>
<keyword evidence="8 13" id="KW-1133">Transmembrane helix</keyword>
<evidence type="ECO:0000259" key="14">
    <source>
        <dbReference type="Pfam" id="PF02931"/>
    </source>
</evidence>
<evidence type="ECO:0000313" key="17">
    <source>
        <dbReference type="Proteomes" id="UP001177023"/>
    </source>
</evidence>
<keyword evidence="17" id="KW-1185">Reference proteome</keyword>
<dbReference type="PANTHER" id="PTHR11003">
    <property type="entry name" value="POTASSIUM CHANNEL, SUBFAMILY K"/>
    <property type="match status" value="1"/>
</dbReference>
<feature type="transmembrane region" description="Helical" evidence="13">
    <location>
        <begin position="201"/>
        <end position="221"/>
    </location>
</feature>
<dbReference type="PANTHER" id="PTHR11003:SF309">
    <property type="entry name" value="POTASSIUM CHANNEL DOMAIN-CONTAINING PROTEIN"/>
    <property type="match status" value="1"/>
</dbReference>
<dbReference type="PRINTS" id="PR01333">
    <property type="entry name" value="2POREKCHANEL"/>
</dbReference>
<feature type="non-terminal residue" evidence="16">
    <location>
        <position position="454"/>
    </location>
</feature>
<keyword evidence="4" id="KW-0633">Potassium transport</keyword>
<evidence type="ECO:0008006" key="18">
    <source>
        <dbReference type="Google" id="ProtNLM"/>
    </source>
</evidence>
<feature type="transmembrane region" description="Helical" evidence="13">
    <location>
        <begin position="228"/>
        <end position="246"/>
    </location>
</feature>
<organism evidence="16 17">
    <name type="scientific">Mesorhabditis spiculigera</name>
    <dbReference type="NCBI Taxonomy" id="96644"/>
    <lineage>
        <taxon>Eukaryota</taxon>
        <taxon>Metazoa</taxon>
        <taxon>Ecdysozoa</taxon>
        <taxon>Nematoda</taxon>
        <taxon>Chromadorea</taxon>
        <taxon>Rhabditida</taxon>
        <taxon>Rhabditina</taxon>
        <taxon>Rhabditomorpha</taxon>
        <taxon>Rhabditoidea</taxon>
        <taxon>Rhabditidae</taxon>
        <taxon>Mesorhabditinae</taxon>
        <taxon>Mesorhabditis</taxon>
    </lineage>
</organism>
<dbReference type="SUPFAM" id="SSF81324">
    <property type="entry name" value="Voltage-gated potassium channels"/>
    <property type="match status" value="2"/>
</dbReference>
<comment type="subcellular location">
    <subcellularLocation>
        <location evidence="1">Membrane</location>
        <topology evidence="1">Multi-pass membrane protein</topology>
    </subcellularLocation>
</comment>
<evidence type="ECO:0000259" key="15">
    <source>
        <dbReference type="Pfam" id="PF07885"/>
    </source>
</evidence>
<feature type="transmembrane region" description="Helical" evidence="13">
    <location>
        <begin position="163"/>
        <end position="181"/>
    </location>
</feature>
<proteinExistence type="inferred from homology"/>
<feature type="transmembrane region" description="Helical" evidence="13">
    <location>
        <begin position="138"/>
        <end position="156"/>
    </location>
</feature>
<feature type="transmembrane region" description="Helical" evidence="13">
    <location>
        <begin position="26"/>
        <end position="51"/>
    </location>
</feature>
<evidence type="ECO:0000256" key="1">
    <source>
        <dbReference type="ARBA" id="ARBA00004141"/>
    </source>
</evidence>
<evidence type="ECO:0000256" key="13">
    <source>
        <dbReference type="SAM" id="Phobius"/>
    </source>
</evidence>
<keyword evidence="7" id="KW-0630">Potassium</keyword>
<evidence type="ECO:0000256" key="9">
    <source>
        <dbReference type="ARBA" id="ARBA00023065"/>
    </source>
</evidence>
<evidence type="ECO:0000256" key="7">
    <source>
        <dbReference type="ARBA" id="ARBA00022958"/>
    </source>
</evidence>
<evidence type="ECO:0000256" key="6">
    <source>
        <dbReference type="ARBA" id="ARBA00022826"/>
    </source>
</evidence>
<dbReference type="InterPro" id="IPR036734">
    <property type="entry name" value="Neur_chan_lig-bd_sf"/>
</dbReference>
<protein>
    <recommendedName>
        <fullName evidence="18">Ion channel</fullName>
    </recommendedName>
</protein>
<dbReference type="SUPFAM" id="SSF63712">
    <property type="entry name" value="Nicotinic receptor ligand binding domain-like"/>
    <property type="match status" value="1"/>
</dbReference>
<evidence type="ECO:0000256" key="11">
    <source>
        <dbReference type="ARBA" id="ARBA00023303"/>
    </source>
</evidence>
<dbReference type="GO" id="GO:0005886">
    <property type="term" value="C:plasma membrane"/>
    <property type="evidence" value="ECO:0007669"/>
    <property type="project" value="TreeGrafter"/>
</dbReference>
<feature type="domain" description="Potassium channel" evidence="15">
    <location>
        <begin position="134"/>
        <end position="190"/>
    </location>
</feature>
<dbReference type="PRINTS" id="PR01095">
    <property type="entry name" value="TASKCHANNEL"/>
</dbReference>
<accession>A0AA36G9C6</accession>
<evidence type="ECO:0000256" key="3">
    <source>
        <dbReference type="ARBA" id="ARBA00022448"/>
    </source>
</evidence>
<comment type="caution">
    <text evidence="16">The sequence shown here is derived from an EMBL/GenBank/DDBJ whole genome shotgun (WGS) entry which is preliminary data.</text>
</comment>
<reference evidence="16" key="1">
    <citation type="submission" date="2023-06" db="EMBL/GenBank/DDBJ databases">
        <authorList>
            <person name="Delattre M."/>
        </authorList>
    </citation>
    <scope>NUCLEOTIDE SEQUENCE</scope>
    <source>
        <strain evidence="16">AF72</strain>
    </source>
</reference>
<evidence type="ECO:0000313" key="16">
    <source>
        <dbReference type="EMBL" id="CAJ0582829.1"/>
    </source>
</evidence>
<dbReference type="Pfam" id="PF02931">
    <property type="entry name" value="Neur_chan_LBD"/>
    <property type="match status" value="1"/>
</dbReference>
<gene>
    <name evidence="16" type="ORF">MSPICULIGERA_LOCUS20959</name>
</gene>
<feature type="transmembrane region" description="Helical" evidence="13">
    <location>
        <begin position="258"/>
        <end position="281"/>
    </location>
</feature>
<feature type="domain" description="Neurotransmitter-gated ion-channel ligand-binding" evidence="14">
    <location>
        <begin position="370"/>
        <end position="453"/>
    </location>
</feature>
<dbReference type="InterPro" id="IPR003280">
    <property type="entry name" value="2pore_dom_K_chnl"/>
</dbReference>
<keyword evidence="5 12" id="KW-0812">Transmembrane</keyword>
<dbReference type="InterPro" id="IPR006202">
    <property type="entry name" value="Neur_chan_lig-bd"/>
</dbReference>
<dbReference type="GO" id="GO:0005230">
    <property type="term" value="F:extracellular ligand-gated monoatomic ion channel activity"/>
    <property type="evidence" value="ECO:0007669"/>
    <property type="project" value="InterPro"/>
</dbReference>
<dbReference type="Gene3D" id="1.10.287.70">
    <property type="match status" value="1"/>
</dbReference>
<sequence length="454" mass="50683">MFFLCDCACQDISWIYSMATKKRQTFFSIAPHLGLVAANIIYVLVGAHVFVALEGPHEEFIRTDTEKFVATERMELIDAVENAHLTIKNETLLKIRIDQIMDSYTERIMHTFYDPLRANYFESEALYNGSYQRMWSDSAALLFTSTTVIPVGFGLVTPMTGWGRAFLCTYAVIGLPLALITMSDIGKFLSNLGSEVVKSEAIYSCTLLFLLPAYPILWGIMISYMTKCSMVDAIYYCSITIFTIGYGDMTPPVSLPTLLLFIVFGVILVTLTIDVVAANAIHNIHYLGRQVGNAKVIAGKMLAMAQKININRGLELGISQLGAFAKFGVMMRIDGNGNGPKADVSPSIHSPLAYDPPGLMPFADEKSYKIWTDYRLSWNPAKYENITSVRFAGGENQIWRPDILLYNSANEDFDATFKSNEVVYSTGEVNWVPPGIFRASCKMDITYFPFDDQA</sequence>
<dbReference type="Gene3D" id="2.70.170.10">
    <property type="entry name" value="Neurotransmitter-gated ion-channel ligand-binding domain"/>
    <property type="match status" value="1"/>
</dbReference>
<evidence type="ECO:0000256" key="10">
    <source>
        <dbReference type="ARBA" id="ARBA00023136"/>
    </source>
</evidence>
<dbReference type="Proteomes" id="UP001177023">
    <property type="component" value="Unassembled WGS sequence"/>
</dbReference>
<evidence type="ECO:0000256" key="8">
    <source>
        <dbReference type="ARBA" id="ARBA00022989"/>
    </source>
</evidence>
<keyword evidence="10 13" id="KW-0472">Membrane</keyword>
<dbReference type="GO" id="GO:0022841">
    <property type="term" value="F:potassium ion leak channel activity"/>
    <property type="evidence" value="ECO:0007669"/>
    <property type="project" value="TreeGrafter"/>
</dbReference>
<keyword evidence="3 12" id="KW-0813">Transport</keyword>
<keyword evidence="6" id="KW-0631">Potassium channel</keyword>
<dbReference type="GO" id="GO:0015271">
    <property type="term" value="F:outward rectifier potassium channel activity"/>
    <property type="evidence" value="ECO:0007669"/>
    <property type="project" value="TreeGrafter"/>
</dbReference>
<feature type="domain" description="Potassium channel" evidence="15">
    <location>
        <begin position="223"/>
        <end position="277"/>
    </location>
</feature>
<dbReference type="AlphaFoldDB" id="A0AA36G9C6"/>
<keyword evidence="9 12" id="KW-0406">Ion transport</keyword>
<dbReference type="InterPro" id="IPR003092">
    <property type="entry name" value="2pore_dom_K_chnl_TASK"/>
</dbReference>
<dbReference type="Pfam" id="PF07885">
    <property type="entry name" value="Ion_trans_2"/>
    <property type="match status" value="2"/>
</dbReference>
<evidence type="ECO:0000256" key="4">
    <source>
        <dbReference type="ARBA" id="ARBA00022538"/>
    </source>
</evidence>
<evidence type="ECO:0000256" key="12">
    <source>
        <dbReference type="RuleBase" id="RU003857"/>
    </source>
</evidence>
<comment type="similarity">
    <text evidence="2 12">Belongs to the two pore domain potassium channel (TC 1.A.1.8) family.</text>
</comment>
<evidence type="ECO:0000256" key="5">
    <source>
        <dbReference type="ARBA" id="ARBA00022692"/>
    </source>
</evidence>
<dbReference type="GO" id="GO:0030322">
    <property type="term" value="P:stabilization of membrane potential"/>
    <property type="evidence" value="ECO:0007669"/>
    <property type="project" value="TreeGrafter"/>
</dbReference>
<dbReference type="InterPro" id="IPR013099">
    <property type="entry name" value="K_chnl_dom"/>
</dbReference>
<keyword evidence="11 12" id="KW-0407">Ion channel</keyword>
<evidence type="ECO:0000256" key="2">
    <source>
        <dbReference type="ARBA" id="ARBA00006666"/>
    </source>
</evidence>
<name>A0AA36G9C6_9BILA</name>